<comment type="caution">
    <text evidence="2">The sequence shown here is derived from an EMBL/GenBank/DDBJ whole genome shotgun (WGS) entry which is preliminary data.</text>
</comment>
<dbReference type="Proteomes" id="UP000249453">
    <property type="component" value="Unassembled WGS sequence"/>
</dbReference>
<evidence type="ECO:0008006" key="4">
    <source>
        <dbReference type="Google" id="ProtNLM"/>
    </source>
</evidence>
<reference evidence="2 3" key="1">
    <citation type="submission" date="2018-06" db="EMBL/GenBank/DDBJ databases">
        <title>Genomic Encyclopedia of Type Strains, Phase IV (KMG-IV): sequencing the most valuable type-strain genomes for metagenomic binning, comparative biology and taxonomic classification.</title>
        <authorList>
            <person name="Goeker M."/>
        </authorList>
    </citation>
    <scope>NUCLEOTIDE SEQUENCE [LARGE SCALE GENOMIC DNA]</scope>
    <source>
        <strain evidence="2 3">DSM 26720</strain>
    </source>
</reference>
<dbReference type="OrthoDB" id="7824623at2"/>
<dbReference type="AlphaFoldDB" id="A0A364JVC4"/>
<evidence type="ECO:0000313" key="3">
    <source>
        <dbReference type="Proteomes" id="UP000249453"/>
    </source>
</evidence>
<organism evidence="2 3">
    <name type="scientific">Falsochrobactrum ovis</name>
    <dbReference type="NCBI Taxonomy" id="1293442"/>
    <lineage>
        <taxon>Bacteria</taxon>
        <taxon>Pseudomonadati</taxon>
        <taxon>Pseudomonadota</taxon>
        <taxon>Alphaproteobacteria</taxon>
        <taxon>Hyphomicrobiales</taxon>
        <taxon>Brucellaceae</taxon>
        <taxon>Falsochrobactrum</taxon>
    </lineage>
</organism>
<keyword evidence="3" id="KW-1185">Reference proteome</keyword>
<feature type="signal peptide" evidence="1">
    <location>
        <begin position="1"/>
        <end position="30"/>
    </location>
</feature>
<evidence type="ECO:0000256" key="1">
    <source>
        <dbReference type="SAM" id="SignalP"/>
    </source>
</evidence>
<gene>
    <name evidence="2" type="ORF">C7374_105114</name>
</gene>
<keyword evidence="1" id="KW-0732">Signal</keyword>
<dbReference type="RefSeq" id="WP_111575227.1">
    <property type="nucleotide sequence ID" value="NZ_JBHEEY010000004.1"/>
</dbReference>
<dbReference type="EMBL" id="QLMK01000005">
    <property type="protein sequence ID" value="RAK29064.1"/>
    <property type="molecule type" value="Genomic_DNA"/>
</dbReference>
<name>A0A364JVC4_9HYPH</name>
<proteinExistence type="predicted"/>
<evidence type="ECO:0000313" key="2">
    <source>
        <dbReference type="EMBL" id="RAK29064.1"/>
    </source>
</evidence>
<accession>A0A364JVC4</accession>
<sequence>MQLLVSTHRATRVFVTSAALSLLLGGTAFAVDADAVAGRIKALYHEKGGEVTFNNVKAEGDDVILEGTKIKLAAASDNQTEIGDITLEKVEDTSDGGFIIGKVIIPDQDFTTDTGQDKDRVIVKGILMEKVQLPSASASDPLDKMVFYDRMAIDQIDVEVPGTSGVALKGIEVTLNAPQKPERVDYAWSIASIATTFTDTARNPLAPLNMDSFNASLRSNGAWQPQTGDTSLDNFEINAADLGKINITGSMGGYNLAFLQAVQKMQDEMLKADADSHATGLAALKLSQQLSLQRLTVRFDDESLTKKLLEYFAKKQDSDAETLAIQMQMLVPLLATQLKNPEFAKQLGAAASQYFSDPKSLTISASPDEPVSFAAIAATASADPTKLIQLLKLTVSANN</sequence>
<protein>
    <recommendedName>
        <fullName evidence="4">DUF945 family protein</fullName>
    </recommendedName>
</protein>
<feature type="chain" id="PRO_5016612730" description="DUF945 family protein" evidence="1">
    <location>
        <begin position="31"/>
        <end position="399"/>
    </location>
</feature>